<dbReference type="InterPro" id="IPR039331">
    <property type="entry name" value="PAPs-like"/>
</dbReference>
<dbReference type="AlphaFoldDB" id="A0A517MPW9"/>
<sequence precursor="true">MTFNKLLRFSIALLLSLIGNQAVIVAHDSEAHDGDSKPASFSQVEQYRPTPLPDRVVLTWSDQPTNSIDITWRTDQSVGKPVVEYTCADDLLGDLRSEIPGLGRVTGVTQDFQSDLGACLMHSAQLRGLSPETMYAYRVGDGEHFSEWFQFRTASRSNDPFTFVYFGDAQNEVRSWWSRVVREANQHAPRAAFMLHAGDLVNRANQDADWGEWFGAGGWLNGMIPVIACPGNHEYQNGLSRHWRPQFAFPKNGPPGLEETAYWIDYQGARIISLNSNEKIEQQKSWLEAVLKDPQRPKWTFVTFHHPIFSAAKDRDNPTLRDAWREILEHNHVDLVLQGHDHAYARSGLGGPINLPEGIRKTKSNTVYVVSVSGPKMYSLQETWEVSRVASGGQLFQVIHVQPNQLRYEARLATGELYDAFKLKKDANGNNVLTEQFPHVDEIRR</sequence>
<dbReference type="CDD" id="cd00063">
    <property type="entry name" value="FN3"/>
    <property type="match status" value="1"/>
</dbReference>
<dbReference type="InterPro" id="IPR003961">
    <property type="entry name" value="FN3_dom"/>
</dbReference>
<keyword evidence="5" id="KW-0378">Hydrolase</keyword>
<name>A0A517MPW9_9BACT</name>
<dbReference type="InterPro" id="IPR008963">
    <property type="entry name" value="Purple_acid_Pase-like_N"/>
</dbReference>
<keyword evidence="1 2" id="KW-0732">Signal</keyword>
<dbReference type="SUPFAM" id="SSF56300">
    <property type="entry name" value="Metallo-dependent phosphatases"/>
    <property type="match status" value="1"/>
</dbReference>
<dbReference type="SUPFAM" id="SSF49363">
    <property type="entry name" value="Purple acid phosphatase, N-terminal domain"/>
    <property type="match status" value="1"/>
</dbReference>
<dbReference type="Pfam" id="PF00149">
    <property type="entry name" value="Metallophos"/>
    <property type="match status" value="1"/>
</dbReference>
<gene>
    <name evidence="5" type="primary">phoA_2</name>
    <name evidence="5" type="ORF">HG15A2_01940</name>
</gene>
<evidence type="ECO:0000313" key="5">
    <source>
        <dbReference type="EMBL" id="QDS96935.1"/>
    </source>
</evidence>
<organism evidence="5 6">
    <name type="scientific">Adhaeretor mobilis</name>
    <dbReference type="NCBI Taxonomy" id="1930276"/>
    <lineage>
        <taxon>Bacteria</taxon>
        <taxon>Pseudomonadati</taxon>
        <taxon>Planctomycetota</taxon>
        <taxon>Planctomycetia</taxon>
        <taxon>Pirellulales</taxon>
        <taxon>Lacipirellulaceae</taxon>
        <taxon>Adhaeretor</taxon>
    </lineage>
</organism>
<evidence type="ECO:0000259" key="4">
    <source>
        <dbReference type="Pfam" id="PF16656"/>
    </source>
</evidence>
<dbReference type="EMBL" id="CP036263">
    <property type="protein sequence ID" value="QDS96935.1"/>
    <property type="molecule type" value="Genomic_DNA"/>
</dbReference>
<dbReference type="InterPro" id="IPR029052">
    <property type="entry name" value="Metallo-depent_PP-like"/>
</dbReference>
<dbReference type="Gene3D" id="2.60.40.380">
    <property type="entry name" value="Purple acid phosphatase-like, N-terminal"/>
    <property type="match status" value="1"/>
</dbReference>
<dbReference type="GO" id="GO:0003993">
    <property type="term" value="F:acid phosphatase activity"/>
    <property type="evidence" value="ECO:0007669"/>
    <property type="project" value="InterPro"/>
</dbReference>
<dbReference type="InterPro" id="IPR015914">
    <property type="entry name" value="PAPs_N"/>
</dbReference>
<feature type="signal peptide" evidence="2">
    <location>
        <begin position="1"/>
        <end position="22"/>
    </location>
</feature>
<reference evidence="5 6" key="1">
    <citation type="submission" date="2019-02" db="EMBL/GenBank/DDBJ databases">
        <title>Deep-cultivation of Planctomycetes and their phenomic and genomic characterization uncovers novel biology.</title>
        <authorList>
            <person name="Wiegand S."/>
            <person name="Jogler M."/>
            <person name="Boedeker C."/>
            <person name="Pinto D."/>
            <person name="Vollmers J."/>
            <person name="Rivas-Marin E."/>
            <person name="Kohn T."/>
            <person name="Peeters S.H."/>
            <person name="Heuer A."/>
            <person name="Rast P."/>
            <person name="Oberbeckmann S."/>
            <person name="Bunk B."/>
            <person name="Jeske O."/>
            <person name="Meyerdierks A."/>
            <person name="Storesund J.E."/>
            <person name="Kallscheuer N."/>
            <person name="Luecker S."/>
            <person name="Lage O.M."/>
            <person name="Pohl T."/>
            <person name="Merkel B.J."/>
            <person name="Hornburger P."/>
            <person name="Mueller R.-W."/>
            <person name="Bruemmer F."/>
            <person name="Labrenz M."/>
            <person name="Spormann A.M."/>
            <person name="Op den Camp H."/>
            <person name="Overmann J."/>
            <person name="Amann R."/>
            <person name="Jetten M.S.M."/>
            <person name="Mascher T."/>
            <person name="Medema M.H."/>
            <person name="Devos D.P."/>
            <person name="Kaster A.-K."/>
            <person name="Ovreas L."/>
            <person name="Rohde M."/>
            <person name="Galperin M.Y."/>
            <person name="Jogler C."/>
        </authorList>
    </citation>
    <scope>NUCLEOTIDE SEQUENCE [LARGE SCALE GENOMIC DNA]</scope>
    <source>
        <strain evidence="5 6">HG15A2</strain>
    </source>
</reference>
<dbReference type="PANTHER" id="PTHR22953:SF153">
    <property type="entry name" value="PURPLE ACID PHOSPHATASE"/>
    <property type="match status" value="1"/>
</dbReference>
<evidence type="ECO:0000313" key="6">
    <source>
        <dbReference type="Proteomes" id="UP000319852"/>
    </source>
</evidence>
<accession>A0A517MPW9</accession>
<protein>
    <submittedName>
        <fullName evidence="5">Alkaline phosphatase</fullName>
        <ecNumber evidence="5">3.1.3.1</ecNumber>
    </submittedName>
</protein>
<dbReference type="Pfam" id="PF16656">
    <property type="entry name" value="Pur_ac_phosph_N"/>
    <property type="match status" value="1"/>
</dbReference>
<feature type="chain" id="PRO_5022206706" evidence="2">
    <location>
        <begin position="23"/>
        <end position="445"/>
    </location>
</feature>
<dbReference type="OrthoDB" id="9809781at2"/>
<dbReference type="Gene3D" id="3.60.21.10">
    <property type="match status" value="1"/>
</dbReference>
<dbReference type="GO" id="GO:0004035">
    <property type="term" value="F:alkaline phosphatase activity"/>
    <property type="evidence" value="ECO:0007669"/>
    <property type="project" value="UniProtKB-EC"/>
</dbReference>
<dbReference type="InterPro" id="IPR004843">
    <property type="entry name" value="Calcineurin-like_PHP"/>
</dbReference>
<dbReference type="Proteomes" id="UP000319852">
    <property type="component" value="Chromosome"/>
</dbReference>
<keyword evidence="6" id="KW-1185">Reference proteome</keyword>
<proteinExistence type="predicted"/>
<evidence type="ECO:0000259" key="3">
    <source>
        <dbReference type="Pfam" id="PF00149"/>
    </source>
</evidence>
<dbReference type="RefSeq" id="WP_145056923.1">
    <property type="nucleotide sequence ID" value="NZ_CP036263.1"/>
</dbReference>
<feature type="domain" description="Purple acid phosphatase N-terminal" evidence="4">
    <location>
        <begin position="53"/>
        <end position="153"/>
    </location>
</feature>
<dbReference type="PANTHER" id="PTHR22953">
    <property type="entry name" value="ACID PHOSPHATASE RELATED"/>
    <property type="match status" value="1"/>
</dbReference>
<dbReference type="EC" id="3.1.3.1" evidence="5"/>
<feature type="domain" description="Calcineurin-like phosphoesterase" evidence="3">
    <location>
        <begin position="181"/>
        <end position="344"/>
    </location>
</feature>
<dbReference type="GO" id="GO:0046872">
    <property type="term" value="F:metal ion binding"/>
    <property type="evidence" value="ECO:0007669"/>
    <property type="project" value="InterPro"/>
</dbReference>
<dbReference type="KEGG" id="amob:HG15A2_01940"/>
<evidence type="ECO:0000256" key="1">
    <source>
        <dbReference type="ARBA" id="ARBA00022729"/>
    </source>
</evidence>
<evidence type="ECO:0000256" key="2">
    <source>
        <dbReference type="SAM" id="SignalP"/>
    </source>
</evidence>